<evidence type="ECO:0000259" key="2">
    <source>
        <dbReference type="Pfam" id="PF01979"/>
    </source>
</evidence>
<proteinExistence type="predicted"/>
<organism evidence="3 4">
    <name type="scientific">Fulvivirga kasyanovii</name>
    <dbReference type="NCBI Taxonomy" id="396812"/>
    <lineage>
        <taxon>Bacteria</taxon>
        <taxon>Pseudomonadati</taxon>
        <taxon>Bacteroidota</taxon>
        <taxon>Cytophagia</taxon>
        <taxon>Cytophagales</taxon>
        <taxon>Fulvivirgaceae</taxon>
        <taxon>Fulvivirga</taxon>
    </lineage>
</organism>
<name>A0ABW9RUH9_9BACT</name>
<dbReference type="Gene3D" id="3.20.20.140">
    <property type="entry name" value="Metal-dependent hydrolases"/>
    <property type="match status" value="1"/>
</dbReference>
<protein>
    <submittedName>
        <fullName evidence="3">Amidohydrolase</fullName>
    </submittedName>
</protein>
<feature type="domain" description="Amidohydrolase-related" evidence="2">
    <location>
        <begin position="320"/>
        <end position="402"/>
    </location>
</feature>
<reference evidence="3 4" key="1">
    <citation type="submission" date="2019-02" db="EMBL/GenBank/DDBJ databases">
        <authorList>
            <person name="Goldberg S.R."/>
            <person name="Haltli B.A."/>
            <person name="Correa H."/>
            <person name="Russell K.G."/>
        </authorList>
    </citation>
    <scope>NUCLEOTIDE SEQUENCE [LARGE SCALE GENOMIC DNA]</scope>
    <source>
        <strain evidence="3 4">JCM 16186</strain>
    </source>
</reference>
<dbReference type="InterPro" id="IPR011059">
    <property type="entry name" value="Metal-dep_hydrolase_composite"/>
</dbReference>
<evidence type="ECO:0000313" key="3">
    <source>
        <dbReference type="EMBL" id="MTI27869.1"/>
    </source>
</evidence>
<dbReference type="SUPFAM" id="SSF51556">
    <property type="entry name" value="Metallo-dependent hydrolases"/>
    <property type="match status" value="1"/>
</dbReference>
<feature type="signal peptide" evidence="1">
    <location>
        <begin position="1"/>
        <end position="21"/>
    </location>
</feature>
<keyword evidence="1" id="KW-0732">Signal</keyword>
<evidence type="ECO:0000313" key="4">
    <source>
        <dbReference type="Proteomes" id="UP000798808"/>
    </source>
</evidence>
<sequence length="434" mass="47242">MKNFKYIFLGLILFAVQWAEAQNAKGKTGTFALTNASLVTVTNGTIANGTLIIADGKISALGTDVTIPEGAEVIDCTGLSVYPGMIEGGSRLGLVEVGSDARTRDYNEIGDVIPQMKALTAINPNSVLIPVTRISGVTTALTVPDGSLFPGTAALVNLHGYTPDQMYAGFEAVVLSFPSTGKRGRWDSRSEEDIKKDAEKALKQLNDAWEKAVAYYQIDSAIRAKNSKENMEYYPEMENLLPVVRGEKTLLVEVNAANDIKAAIEWVADKDVKVVFSGVSEGWRVAEELAEAKIPVIAGPVLNIPNREYDRYDRSYANPGIMHKAGVKVAIKTADAENVRNLPYNAGFAATYGMGKEEALKAITIVPAEIFGVADKLGSLEKGKIANVFVTDGDPFETKTQVRHLFIQGWKIPMESRQTKLYDEFLEREPGLKK</sequence>
<feature type="chain" id="PRO_5045145581" evidence="1">
    <location>
        <begin position="22"/>
        <end position="434"/>
    </location>
</feature>
<dbReference type="RefSeq" id="WP_155174868.1">
    <property type="nucleotide sequence ID" value="NZ_BAAAFL010000016.1"/>
</dbReference>
<dbReference type="InterPro" id="IPR051781">
    <property type="entry name" value="Metallo-dep_Hydrolase"/>
</dbReference>
<evidence type="ECO:0000256" key="1">
    <source>
        <dbReference type="SAM" id="SignalP"/>
    </source>
</evidence>
<dbReference type="InterPro" id="IPR032466">
    <property type="entry name" value="Metal_Hydrolase"/>
</dbReference>
<dbReference type="PANTHER" id="PTHR43135">
    <property type="entry name" value="ALPHA-D-RIBOSE 1-METHYLPHOSPHONATE 5-TRIPHOSPHATE DIPHOSPHATASE"/>
    <property type="match status" value="1"/>
</dbReference>
<gene>
    <name evidence="3" type="ORF">E1163_23130</name>
</gene>
<dbReference type="SUPFAM" id="SSF51338">
    <property type="entry name" value="Composite domain of metallo-dependent hydrolases"/>
    <property type="match status" value="1"/>
</dbReference>
<dbReference type="PANTHER" id="PTHR43135:SF3">
    <property type="entry name" value="ALPHA-D-RIBOSE 1-METHYLPHOSPHONATE 5-TRIPHOSPHATE DIPHOSPHATASE"/>
    <property type="match status" value="1"/>
</dbReference>
<accession>A0ABW9RUH9</accession>
<dbReference type="Gene3D" id="2.30.40.10">
    <property type="entry name" value="Urease, subunit C, domain 1"/>
    <property type="match status" value="1"/>
</dbReference>
<dbReference type="Pfam" id="PF01979">
    <property type="entry name" value="Amidohydro_1"/>
    <property type="match status" value="1"/>
</dbReference>
<dbReference type="InterPro" id="IPR006680">
    <property type="entry name" value="Amidohydro-rel"/>
</dbReference>
<dbReference type="Proteomes" id="UP000798808">
    <property type="component" value="Unassembled WGS sequence"/>
</dbReference>
<comment type="caution">
    <text evidence="3">The sequence shown here is derived from an EMBL/GenBank/DDBJ whole genome shotgun (WGS) entry which is preliminary data.</text>
</comment>
<keyword evidence="4" id="KW-1185">Reference proteome</keyword>
<dbReference type="EMBL" id="SMLW01000645">
    <property type="protein sequence ID" value="MTI27869.1"/>
    <property type="molecule type" value="Genomic_DNA"/>
</dbReference>